<dbReference type="PRINTS" id="PR00119">
    <property type="entry name" value="CATATPASE"/>
</dbReference>
<dbReference type="GO" id="GO:0005886">
    <property type="term" value="C:plasma membrane"/>
    <property type="evidence" value="ECO:0007669"/>
    <property type="project" value="UniProtKB-SubCell"/>
</dbReference>
<dbReference type="InterPro" id="IPR044492">
    <property type="entry name" value="P_typ_ATPase_HD_dom"/>
</dbReference>
<dbReference type="GO" id="GO:0016887">
    <property type="term" value="F:ATP hydrolysis activity"/>
    <property type="evidence" value="ECO:0007669"/>
    <property type="project" value="InterPro"/>
</dbReference>
<dbReference type="InterPro" id="IPR023298">
    <property type="entry name" value="ATPase_P-typ_TM_dom_sf"/>
</dbReference>
<evidence type="ECO:0000313" key="14">
    <source>
        <dbReference type="Proteomes" id="UP000218810"/>
    </source>
</evidence>
<dbReference type="RefSeq" id="WP_095717323.1">
    <property type="nucleotide sequence ID" value="NZ_NTGA01000005.1"/>
</dbReference>
<dbReference type="Pfam" id="PF13246">
    <property type="entry name" value="Cation_ATPase"/>
    <property type="match status" value="1"/>
</dbReference>
<dbReference type="GO" id="GO:0019829">
    <property type="term" value="F:ATPase-coupled monoatomic cation transmembrane transporter activity"/>
    <property type="evidence" value="ECO:0007669"/>
    <property type="project" value="UniProtKB-ARBA"/>
</dbReference>
<evidence type="ECO:0000256" key="10">
    <source>
        <dbReference type="ARBA" id="ARBA00049360"/>
    </source>
</evidence>
<dbReference type="Pfam" id="PF00122">
    <property type="entry name" value="E1-E2_ATPase"/>
    <property type="match status" value="1"/>
</dbReference>
<dbReference type="SUPFAM" id="SSF56784">
    <property type="entry name" value="HAD-like"/>
    <property type="match status" value="1"/>
</dbReference>
<evidence type="ECO:0000256" key="2">
    <source>
        <dbReference type="ARBA" id="ARBA00022475"/>
    </source>
</evidence>
<dbReference type="InterPro" id="IPR001757">
    <property type="entry name" value="P_typ_ATPase"/>
</dbReference>
<feature type="transmembrane region" description="Helical" evidence="11">
    <location>
        <begin position="253"/>
        <end position="275"/>
    </location>
</feature>
<feature type="transmembrane region" description="Helical" evidence="11">
    <location>
        <begin position="712"/>
        <end position="732"/>
    </location>
</feature>
<proteinExistence type="predicted"/>
<evidence type="ECO:0000256" key="9">
    <source>
        <dbReference type="ARBA" id="ARBA00023136"/>
    </source>
</evidence>
<dbReference type="GO" id="GO:0046873">
    <property type="term" value="F:metal ion transmembrane transporter activity"/>
    <property type="evidence" value="ECO:0007669"/>
    <property type="project" value="UniProtKB-ARBA"/>
</dbReference>
<dbReference type="SFLD" id="SFLDS00003">
    <property type="entry name" value="Haloacid_Dehalogenase"/>
    <property type="match status" value="1"/>
</dbReference>
<evidence type="ECO:0000259" key="12">
    <source>
        <dbReference type="SMART" id="SM00831"/>
    </source>
</evidence>
<gene>
    <name evidence="13" type="ORF">CEY15_03065</name>
</gene>
<evidence type="ECO:0000256" key="8">
    <source>
        <dbReference type="ARBA" id="ARBA00022989"/>
    </source>
</evidence>
<evidence type="ECO:0000256" key="5">
    <source>
        <dbReference type="ARBA" id="ARBA00022741"/>
    </source>
</evidence>
<keyword evidence="5" id="KW-0547">Nucleotide-binding</keyword>
<accession>A0A2A2WTH7</accession>
<dbReference type="SMART" id="SM00831">
    <property type="entry name" value="Cation_ATPase_N"/>
    <property type="match status" value="1"/>
</dbReference>
<feature type="transmembrane region" description="Helical" evidence="11">
    <location>
        <begin position="885"/>
        <end position="902"/>
    </location>
</feature>
<dbReference type="AlphaFoldDB" id="A0A2A2WTH7"/>
<feature type="transmembrane region" description="Helical" evidence="11">
    <location>
        <begin position="851"/>
        <end position="870"/>
    </location>
</feature>
<keyword evidence="9 11" id="KW-0472">Membrane</keyword>
<dbReference type="GO" id="GO:0098662">
    <property type="term" value="P:inorganic cation transmembrane transport"/>
    <property type="evidence" value="ECO:0007669"/>
    <property type="project" value="UniProtKB-ARBA"/>
</dbReference>
<dbReference type="SUPFAM" id="SSF81665">
    <property type="entry name" value="Calcium ATPase, transmembrane domain M"/>
    <property type="match status" value="1"/>
</dbReference>
<sequence>MTTTDRAPETDRRTPWHTLSTAEVVSRLGAGSNGLTRAEASRRLAEHGPNTLPVAAGVPAWRRVLRLLRDPMIMVLAVAAVVSAVISREWETPVVILLVVVLNTVLNYVQETRAEESLAALRDMAVPHSRVVRDGAEVEVDSADLVPGDVVVVESGDRVPADGRVLEASRFQVAESALTGESVPVDKTAGAVAAADAPLGDRTGMVFMNTEVTRGRARVVVTGTGERTEMGAIAELLGGAGGEQTPLQRRIGVLARVLTVIALVVVTLVMGIGLVRGQSWEDMLLSAVSLAVATIPEGLTAVVAFTLVMGAARLAREGAIIKNLAAVETLGSTSHIATDKTGTLTLNEMTVTRIVAGGSAYTVTGTGYEATGTVLSSDPDAVPDLRRAAVAMTLCNDAIVTDGELVGDPTEGALLVAATKCGLDVEGLRAARPRVAQVPFDSDYRFMATVNRSPGGELALSAKGATGALLPRSTHVWNGTDAVELTDELHEAIRLATDELAERGLRTLLVAGRPFESVSGEDGSGETGVDESVLLDEVRGLTVFAVVGIVDPPRSEAAEAIRVAREAGISVHMITGDHLVTASSIARDLGIEGEALRGVDLDGIDDDELTGRAPGLGVLARVSPEHKIRMVRSLQSGGDVVAMTGDGVNDAPALSQADIGIAMGITGTDVSKGAADMVLTDDNFATIVSAVEQGRGIYDNIVKFVKFQLTTAWAFVLVFLASGLFGLAAVPFTALQVLLVNIVMDGPPAMALGVEPVEKNAMRRPPRPADEQILTPSRLVRILWLGVVMATGTLLVLAFAETLFPERAGVPLFATTLAYAAFVFFQVFNLMNVRSTDGSVFSRDMAHNAPIWVALAAVPLLLVAVVQVPFLQGIFDTTPLHADEWLLAVAVGSSILWLEELRKIGARWRARRQEGSGTMVVV</sequence>
<evidence type="ECO:0000256" key="7">
    <source>
        <dbReference type="ARBA" id="ARBA00022967"/>
    </source>
</evidence>
<comment type="catalytic activity">
    <reaction evidence="10">
        <text>ATP + H2O = ADP + phosphate + H(+)</text>
        <dbReference type="Rhea" id="RHEA:13065"/>
        <dbReference type="ChEBI" id="CHEBI:15377"/>
        <dbReference type="ChEBI" id="CHEBI:15378"/>
        <dbReference type="ChEBI" id="CHEBI:30616"/>
        <dbReference type="ChEBI" id="CHEBI:43474"/>
        <dbReference type="ChEBI" id="CHEBI:456216"/>
    </reaction>
</comment>
<dbReference type="InterPro" id="IPR004014">
    <property type="entry name" value="ATPase_P-typ_cation-transptr_N"/>
</dbReference>
<dbReference type="FunFam" id="2.70.150.10:FF:000016">
    <property type="entry name" value="Calcium-transporting P-type ATPase putative"/>
    <property type="match status" value="1"/>
</dbReference>
<dbReference type="InterPro" id="IPR006068">
    <property type="entry name" value="ATPase_P-typ_cation-transptr_C"/>
</dbReference>
<keyword evidence="3 11" id="KW-0812">Transmembrane</keyword>
<feature type="transmembrane region" description="Helical" evidence="11">
    <location>
        <begin position="67"/>
        <end position="86"/>
    </location>
</feature>
<dbReference type="Gene3D" id="3.40.50.1000">
    <property type="entry name" value="HAD superfamily/HAD-like"/>
    <property type="match status" value="1"/>
</dbReference>
<dbReference type="SUPFAM" id="SSF81653">
    <property type="entry name" value="Calcium ATPase, transduction domain A"/>
    <property type="match status" value="1"/>
</dbReference>
<feature type="transmembrane region" description="Helical" evidence="11">
    <location>
        <begin position="738"/>
        <end position="758"/>
    </location>
</feature>
<evidence type="ECO:0000256" key="4">
    <source>
        <dbReference type="ARBA" id="ARBA00022723"/>
    </source>
</evidence>
<protein>
    <submittedName>
        <fullName evidence="13">ATPase</fullName>
    </submittedName>
</protein>
<keyword evidence="8 11" id="KW-1133">Transmembrane helix</keyword>
<comment type="subcellular location">
    <subcellularLocation>
        <location evidence="1">Cell membrane</location>
        <topology evidence="1">Multi-pass membrane protein</topology>
    </subcellularLocation>
</comment>
<dbReference type="Gene3D" id="2.70.150.10">
    <property type="entry name" value="Calcium-transporting ATPase, cytoplasmic transduction domain A"/>
    <property type="match status" value="1"/>
</dbReference>
<dbReference type="InterPro" id="IPR059000">
    <property type="entry name" value="ATPase_P-type_domA"/>
</dbReference>
<keyword evidence="4" id="KW-0479">Metal-binding</keyword>
<dbReference type="InterPro" id="IPR023214">
    <property type="entry name" value="HAD_sf"/>
</dbReference>
<evidence type="ECO:0000256" key="11">
    <source>
        <dbReference type="SAM" id="Phobius"/>
    </source>
</evidence>
<dbReference type="SFLD" id="SFLDG00002">
    <property type="entry name" value="C1.7:_P-type_atpase_like"/>
    <property type="match status" value="1"/>
</dbReference>
<dbReference type="Pfam" id="PF00689">
    <property type="entry name" value="Cation_ATPase_C"/>
    <property type="match status" value="1"/>
</dbReference>
<dbReference type="EMBL" id="NTGA01000005">
    <property type="protein sequence ID" value="PAY24522.1"/>
    <property type="molecule type" value="Genomic_DNA"/>
</dbReference>
<dbReference type="Proteomes" id="UP000218810">
    <property type="component" value="Unassembled WGS sequence"/>
</dbReference>
<dbReference type="Gene3D" id="1.20.1110.10">
    <property type="entry name" value="Calcium-transporting ATPase, transmembrane domain"/>
    <property type="match status" value="1"/>
</dbReference>
<organism evidence="13 14">
    <name type="scientific">Dietzia natronolimnaea</name>
    <dbReference type="NCBI Taxonomy" id="161920"/>
    <lineage>
        <taxon>Bacteria</taxon>
        <taxon>Bacillati</taxon>
        <taxon>Actinomycetota</taxon>
        <taxon>Actinomycetes</taxon>
        <taxon>Mycobacteriales</taxon>
        <taxon>Dietziaceae</taxon>
        <taxon>Dietzia</taxon>
    </lineage>
</organism>
<comment type="caution">
    <text evidence="13">The sequence shown here is derived from an EMBL/GenBank/DDBJ whole genome shotgun (WGS) entry which is preliminary data.</text>
</comment>
<dbReference type="Pfam" id="PF00690">
    <property type="entry name" value="Cation_ATPase_N"/>
    <property type="match status" value="1"/>
</dbReference>
<dbReference type="SFLD" id="SFLDF00027">
    <property type="entry name" value="p-type_atpase"/>
    <property type="match status" value="1"/>
</dbReference>
<dbReference type="GO" id="GO:0005524">
    <property type="term" value="F:ATP binding"/>
    <property type="evidence" value="ECO:0007669"/>
    <property type="project" value="UniProtKB-KW"/>
</dbReference>
<feature type="transmembrane region" description="Helical" evidence="11">
    <location>
        <begin position="92"/>
        <end position="109"/>
    </location>
</feature>
<feature type="domain" description="Cation-transporting P-type ATPase N-terminal" evidence="12">
    <location>
        <begin position="15"/>
        <end position="88"/>
    </location>
</feature>
<evidence type="ECO:0000313" key="13">
    <source>
        <dbReference type="EMBL" id="PAY24522.1"/>
    </source>
</evidence>
<dbReference type="GO" id="GO:0046872">
    <property type="term" value="F:metal ion binding"/>
    <property type="evidence" value="ECO:0007669"/>
    <property type="project" value="UniProtKB-KW"/>
</dbReference>
<feature type="transmembrane region" description="Helical" evidence="11">
    <location>
        <begin position="812"/>
        <end position="831"/>
    </location>
</feature>
<dbReference type="SUPFAM" id="SSF81660">
    <property type="entry name" value="Metal cation-transporting ATPase, ATP-binding domain N"/>
    <property type="match status" value="1"/>
</dbReference>
<dbReference type="InterPro" id="IPR008250">
    <property type="entry name" value="ATPase_P-typ_transduc_dom_A_sf"/>
</dbReference>
<keyword evidence="7" id="KW-1278">Translocase</keyword>
<evidence type="ECO:0000256" key="3">
    <source>
        <dbReference type="ARBA" id="ARBA00022692"/>
    </source>
</evidence>
<name>A0A2A2WTH7_9ACTN</name>
<dbReference type="PRINTS" id="PR00120">
    <property type="entry name" value="HATPASE"/>
</dbReference>
<dbReference type="PANTHER" id="PTHR42861">
    <property type="entry name" value="CALCIUM-TRANSPORTING ATPASE"/>
    <property type="match status" value="1"/>
</dbReference>
<dbReference type="GO" id="GO:0015662">
    <property type="term" value="F:P-type ion transporter activity"/>
    <property type="evidence" value="ECO:0007669"/>
    <property type="project" value="UniProtKB-ARBA"/>
</dbReference>
<evidence type="ECO:0000256" key="1">
    <source>
        <dbReference type="ARBA" id="ARBA00004651"/>
    </source>
</evidence>
<dbReference type="Gene3D" id="3.40.1110.10">
    <property type="entry name" value="Calcium-transporting ATPase, cytoplasmic domain N"/>
    <property type="match status" value="1"/>
</dbReference>
<reference evidence="14" key="1">
    <citation type="submission" date="2017-09" db="EMBL/GenBank/DDBJ databases">
        <authorList>
            <person name="Zhang Y."/>
            <person name="Huang X."/>
            <person name="Liu J."/>
            <person name="Lu L."/>
            <person name="Peng K."/>
        </authorList>
    </citation>
    <scope>NUCLEOTIDE SEQUENCE [LARGE SCALE GENOMIC DNA]</scope>
    <source>
        <strain evidence="14">S-XJ-1</strain>
    </source>
</reference>
<dbReference type="InterPro" id="IPR023299">
    <property type="entry name" value="ATPase_P-typ_cyto_dom_N"/>
</dbReference>
<dbReference type="PROSITE" id="PS00154">
    <property type="entry name" value="ATPASE_E1_E2"/>
    <property type="match status" value="1"/>
</dbReference>
<keyword evidence="6" id="KW-0067">ATP-binding</keyword>
<dbReference type="InterPro" id="IPR036412">
    <property type="entry name" value="HAD-like_sf"/>
</dbReference>
<dbReference type="InterPro" id="IPR018303">
    <property type="entry name" value="ATPase_P-typ_P_site"/>
</dbReference>
<keyword evidence="14" id="KW-1185">Reference proteome</keyword>
<dbReference type="NCBIfam" id="TIGR01494">
    <property type="entry name" value="ATPase_P-type"/>
    <property type="match status" value="2"/>
</dbReference>
<feature type="transmembrane region" description="Helical" evidence="11">
    <location>
        <begin position="287"/>
        <end position="312"/>
    </location>
</feature>
<dbReference type="OrthoDB" id="9814270at2"/>
<keyword evidence="2" id="KW-1003">Cell membrane</keyword>
<feature type="transmembrane region" description="Helical" evidence="11">
    <location>
        <begin position="779"/>
        <end position="800"/>
    </location>
</feature>
<evidence type="ECO:0000256" key="6">
    <source>
        <dbReference type="ARBA" id="ARBA00022840"/>
    </source>
</evidence>